<feature type="transmembrane region" description="Helical" evidence="2">
    <location>
        <begin position="335"/>
        <end position="362"/>
    </location>
</feature>
<keyword evidence="2" id="KW-1133">Transmembrane helix</keyword>
<feature type="chain" id="PRO_5019040829" evidence="3">
    <location>
        <begin position="26"/>
        <end position="398"/>
    </location>
</feature>
<sequence length="398" mass="43024">MTRPLPLALALGLTICTVLAPPALAQTSCARAQRACQATSTGPDVTCSQAWMNNTALCFYCAGELLSIDATVALCNSQGARSVFDPSTSWSFPTDVGLSPSPPTSCAGAHRACDAANTQFKCTQSWIDDSALCLYCSGAGTHFIETFINMCATTGSAWDLTSPISSWDFMPSLGDAESDIDKPGFDSDIVDQLSTDLNTVSVQPDVGIDSTLAFSPSVVTRTSVRQANPSISAISWQYPRNCNNARSACQAVSTETQCTPMWLNKAALCFYCAEMYSQTKRLIDTCSLAGVNYLQDPSRYWNFPTAKQEANNYDDYNRHSYHNAYSHPVYNNNRLSAGAIAGIVIGSVAFTVILAGTAFVVVRRRRRAYTSVPKEPENSLVDMDEEEEGVVEESPLLN</sequence>
<evidence type="ECO:0000256" key="1">
    <source>
        <dbReference type="SAM" id="MobiDB-lite"/>
    </source>
</evidence>
<name>A0A433DJP3_9FUNG</name>
<keyword evidence="2" id="KW-0812">Transmembrane</keyword>
<evidence type="ECO:0000313" key="4">
    <source>
        <dbReference type="EMBL" id="RUP51088.1"/>
    </source>
</evidence>
<proteinExistence type="predicted"/>
<reference evidence="4 5" key="1">
    <citation type="journal article" date="2018" name="New Phytol.">
        <title>Phylogenomics of Endogonaceae and evolution of mycorrhizas within Mucoromycota.</title>
        <authorList>
            <person name="Chang Y."/>
            <person name="Desiro A."/>
            <person name="Na H."/>
            <person name="Sandor L."/>
            <person name="Lipzen A."/>
            <person name="Clum A."/>
            <person name="Barry K."/>
            <person name="Grigoriev I.V."/>
            <person name="Martin F.M."/>
            <person name="Stajich J.E."/>
            <person name="Smith M.E."/>
            <person name="Bonito G."/>
            <person name="Spatafora J.W."/>
        </authorList>
    </citation>
    <scope>NUCLEOTIDE SEQUENCE [LARGE SCALE GENOMIC DNA]</scope>
    <source>
        <strain evidence="4 5">GMNB39</strain>
    </source>
</reference>
<feature type="signal peptide" evidence="3">
    <location>
        <begin position="1"/>
        <end position="25"/>
    </location>
</feature>
<protein>
    <submittedName>
        <fullName evidence="4">Uncharacterized protein</fullName>
    </submittedName>
</protein>
<evidence type="ECO:0000256" key="2">
    <source>
        <dbReference type="SAM" id="Phobius"/>
    </source>
</evidence>
<comment type="caution">
    <text evidence="4">The sequence shown here is derived from an EMBL/GenBank/DDBJ whole genome shotgun (WGS) entry which is preliminary data.</text>
</comment>
<accession>A0A433DJP3</accession>
<organism evidence="4 5">
    <name type="scientific">Jimgerdemannia flammicorona</name>
    <dbReference type="NCBI Taxonomy" id="994334"/>
    <lineage>
        <taxon>Eukaryota</taxon>
        <taxon>Fungi</taxon>
        <taxon>Fungi incertae sedis</taxon>
        <taxon>Mucoromycota</taxon>
        <taxon>Mucoromycotina</taxon>
        <taxon>Endogonomycetes</taxon>
        <taxon>Endogonales</taxon>
        <taxon>Endogonaceae</taxon>
        <taxon>Jimgerdemannia</taxon>
    </lineage>
</organism>
<feature type="region of interest" description="Disordered" evidence="1">
    <location>
        <begin position="373"/>
        <end position="398"/>
    </location>
</feature>
<evidence type="ECO:0000313" key="5">
    <source>
        <dbReference type="Proteomes" id="UP000268093"/>
    </source>
</evidence>
<keyword evidence="2" id="KW-0472">Membrane</keyword>
<keyword evidence="5" id="KW-1185">Reference proteome</keyword>
<dbReference type="Proteomes" id="UP000268093">
    <property type="component" value="Unassembled WGS sequence"/>
</dbReference>
<dbReference type="EMBL" id="RBNI01000960">
    <property type="protein sequence ID" value="RUP51088.1"/>
    <property type="molecule type" value="Genomic_DNA"/>
</dbReference>
<feature type="compositionally biased region" description="Acidic residues" evidence="1">
    <location>
        <begin position="382"/>
        <end position="391"/>
    </location>
</feature>
<evidence type="ECO:0000256" key="3">
    <source>
        <dbReference type="SAM" id="SignalP"/>
    </source>
</evidence>
<keyword evidence="3" id="KW-0732">Signal</keyword>
<dbReference type="AlphaFoldDB" id="A0A433DJP3"/>
<gene>
    <name evidence="4" type="ORF">BC936DRAFT_149936</name>
</gene>